<evidence type="ECO:0000313" key="2">
    <source>
        <dbReference type="Proteomes" id="UP000765509"/>
    </source>
</evidence>
<dbReference type="AlphaFoldDB" id="A0A9Q3JQ41"/>
<dbReference type="EMBL" id="AVOT02080987">
    <property type="protein sequence ID" value="MBW0567510.1"/>
    <property type="molecule type" value="Genomic_DNA"/>
</dbReference>
<proteinExistence type="predicted"/>
<evidence type="ECO:0000313" key="1">
    <source>
        <dbReference type="EMBL" id="MBW0567510.1"/>
    </source>
</evidence>
<dbReference type="OrthoDB" id="4501190at2759"/>
<protein>
    <submittedName>
        <fullName evidence="1">Uncharacterized protein</fullName>
    </submittedName>
</protein>
<sequence length="252" mass="28078">MLFSIQEGHHNYCLFDPITGSLYISHDCVFKNKEAFWPSHSSSTPTLVQEPLLLPSLPFFDFFLQKNNQDLANKYENVLSVPEGNFPGDSSRSPYATPILNTSSNVKICSEAGSSSSTPPLSKQISSITPFTSSLPNINRNPLPKGWTYDFVPVEVPQNFDSNISNKSILSGGWSHKSPSCFAGVVISKPPGTFEEAMTSSKSESWMRAIQNKFSIFERRGVLEEVKPQKGLQNLDTTWVFREKTDSRSNVI</sequence>
<accession>A0A9Q3JQ41</accession>
<gene>
    <name evidence="1" type="ORF">O181_107225</name>
</gene>
<comment type="caution">
    <text evidence="1">The sequence shown here is derived from an EMBL/GenBank/DDBJ whole genome shotgun (WGS) entry which is preliminary data.</text>
</comment>
<reference evidence="1" key="1">
    <citation type="submission" date="2021-03" db="EMBL/GenBank/DDBJ databases">
        <title>Draft genome sequence of rust myrtle Austropuccinia psidii MF-1, a brazilian biotype.</title>
        <authorList>
            <person name="Quecine M.C."/>
            <person name="Pachon D.M.R."/>
            <person name="Bonatelli M.L."/>
            <person name="Correr F.H."/>
            <person name="Franceschini L.M."/>
            <person name="Leite T.F."/>
            <person name="Margarido G.R.A."/>
            <person name="Almeida C.A."/>
            <person name="Ferrarezi J.A."/>
            <person name="Labate C.A."/>
        </authorList>
    </citation>
    <scope>NUCLEOTIDE SEQUENCE</scope>
    <source>
        <strain evidence="1">MF-1</strain>
    </source>
</reference>
<keyword evidence="2" id="KW-1185">Reference proteome</keyword>
<name>A0A9Q3JQ41_9BASI</name>
<dbReference type="Proteomes" id="UP000765509">
    <property type="component" value="Unassembled WGS sequence"/>
</dbReference>
<organism evidence="1 2">
    <name type="scientific">Austropuccinia psidii MF-1</name>
    <dbReference type="NCBI Taxonomy" id="1389203"/>
    <lineage>
        <taxon>Eukaryota</taxon>
        <taxon>Fungi</taxon>
        <taxon>Dikarya</taxon>
        <taxon>Basidiomycota</taxon>
        <taxon>Pucciniomycotina</taxon>
        <taxon>Pucciniomycetes</taxon>
        <taxon>Pucciniales</taxon>
        <taxon>Sphaerophragmiaceae</taxon>
        <taxon>Austropuccinia</taxon>
    </lineage>
</organism>